<keyword evidence="7" id="KW-0472">Membrane</keyword>
<evidence type="ECO:0000256" key="8">
    <source>
        <dbReference type="SAM" id="Coils"/>
    </source>
</evidence>
<dbReference type="OrthoDB" id="447953at2759"/>
<dbReference type="GO" id="GO:0005774">
    <property type="term" value="C:vacuolar membrane"/>
    <property type="evidence" value="ECO:0007669"/>
    <property type="project" value="UniProtKB-SubCell"/>
</dbReference>
<feature type="coiled-coil region" evidence="8">
    <location>
        <begin position="655"/>
        <end position="682"/>
    </location>
</feature>
<evidence type="ECO:0000259" key="10">
    <source>
        <dbReference type="Pfam" id="PF04108"/>
    </source>
</evidence>
<feature type="compositionally biased region" description="Basic and acidic residues" evidence="9">
    <location>
        <begin position="978"/>
        <end position="989"/>
    </location>
</feature>
<feature type="compositionally biased region" description="Polar residues" evidence="9">
    <location>
        <begin position="1430"/>
        <end position="1444"/>
    </location>
</feature>
<keyword evidence="6 8" id="KW-0175">Coiled coil</keyword>
<dbReference type="GO" id="GO:0000422">
    <property type="term" value="P:autophagy of mitochondrion"/>
    <property type="evidence" value="ECO:0007669"/>
    <property type="project" value="TreeGrafter"/>
</dbReference>
<feature type="compositionally biased region" description="Basic and acidic residues" evidence="9">
    <location>
        <begin position="851"/>
        <end position="895"/>
    </location>
</feature>
<evidence type="ECO:0000259" key="11">
    <source>
        <dbReference type="Pfam" id="PF10377"/>
    </source>
</evidence>
<proteinExistence type="inferred from homology"/>
<evidence type="ECO:0000256" key="1">
    <source>
        <dbReference type="ARBA" id="ARBA00009729"/>
    </source>
</evidence>
<evidence type="ECO:0000256" key="3">
    <source>
        <dbReference type="ARBA" id="ARBA00022448"/>
    </source>
</evidence>
<dbReference type="InterPro" id="IPR045326">
    <property type="entry name" value="ATG17-like_dom"/>
</dbReference>
<feature type="compositionally biased region" description="Polar residues" evidence="9">
    <location>
        <begin position="1129"/>
        <end position="1152"/>
    </location>
</feature>
<feature type="domain" description="Autophagy protein ATG17-like" evidence="10">
    <location>
        <begin position="200"/>
        <end position="559"/>
    </location>
</feature>
<keyword evidence="4 7" id="KW-0653">Protein transport</keyword>
<feature type="region of interest" description="Disordered" evidence="9">
    <location>
        <begin position="844"/>
        <end position="896"/>
    </location>
</feature>
<feature type="compositionally biased region" description="Low complexity" evidence="9">
    <location>
        <begin position="1405"/>
        <end position="1425"/>
    </location>
</feature>
<comment type="subcellular location">
    <subcellularLocation>
        <location evidence="7">Preautophagosomal structure membrane</location>
        <topology evidence="7">Peripheral membrane protein</topology>
    </subcellularLocation>
    <subcellularLocation>
        <location evidence="7">Vacuole membrane</location>
        <topology evidence="7">Peripheral membrane protein</topology>
    </subcellularLocation>
    <text evidence="7">During pexophagy, accumulates in the vacuolar membrane region, where the peroxisomes contact the vacuole.</text>
</comment>
<dbReference type="InterPro" id="IPR040040">
    <property type="entry name" value="ATG11"/>
</dbReference>
<name>A0A8H6RQ12_9PEZI</name>
<dbReference type="GO" id="GO:0034045">
    <property type="term" value="C:phagophore assembly site membrane"/>
    <property type="evidence" value="ECO:0007669"/>
    <property type="project" value="UniProtKB-SubCell"/>
</dbReference>
<feature type="region of interest" description="Disordered" evidence="9">
    <location>
        <begin position="978"/>
        <end position="997"/>
    </location>
</feature>
<organism evidence="12 13">
    <name type="scientific">Pseudocercospora fuligena</name>
    <dbReference type="NCBI Taxonomy" id="685502"/>
    <lineage>
        <taxon>Eukaryota</taxon>
        <taxon>Fungi</taxon>
        <taxon>Dikarya</taxon>
        <taxon>Ascomycota</taxon>
        <taxon>Pezizomycotina</taxon>
        <taxon>Dothideomycetes</taxon>
        <taxon>Dothideomycetidae</taxon>
        <taxon>Mycosphaerellales</taxon>
        <taxon>Mycosphaerellaceae</taxon>
        <taxon>Pseudocercospora</taxon>
    </lineage>
</organism>
<feature type="domain" description="Autophagy-related protein 11 C-terminal" evidence="11">
    <location>
        <begin position="1195"/>
        <end position="1351"/>
    </location>
</feature>
<keyword evidence="7" id="KW-0926">Vacuole</keyword>
<dbReference type="GO" id="GO:1903599">
    <property type="term" value="P:positive regulation of autophagy of mitochondrion"/>
    <property type="evidence" value="ECO:0007669"/>
    <property type="project" value="UniProtKB-UniRule"/>
</dbReference>
<evidence type="ECO:0000256" key="9">
    <source>
        <dbReference type="SAM" id="MobiDB-lite"/>
    </source>
</evidence>
<dbReference type="Pfam" id="PF04108">
    <property type="entry name" value="ATG17_like"/>
    <property type="match status" value="1"/>
</dbReference>
<dbReference type="GO" id="GO:0034517">
    <property type="term" value="P:ribophagy"/>
    <property type="evidence" value="ECO:0007669"/>
    <property type="project" value="TreeGrafter"/>
</dbReference>
<dbReference type="Pfam" id="PF10377">
    <property type="entry name" value="ATG11"/>
    <property type="match status" value="1"/>
</dbReference>
<feature type="region of interest" description="Disordered" evidence="9">
    <location>
        <begin position="172"/>
        <end position="197"/>
    </location>
</feature>
<dbReference type="InterPro" id="IPR019460">
    <property type="entry name" value="Atg11_C"/>
</dbReference>
<dbReference type="PANTHER" id="PTHR13222:SF1">
    <property type="entry name" value="RB1-INDUCIBLE COILED-COIL PROTEIN 1"/>
    <property type="match status" value="1"/>
</dbReference>
<evidence type="ECO:0000256" key="5">
    <source>
        <dbReference type="ARBA" id="ARBA00023006"/>
    </source>
</evidence>
<reference evidence="12" key="1">
    <citation type="submission" date="2020-04" db="EMBL/GenBank/DDBJ databases">
        <title>Draft genome resource of the tomato pathogen Pseudocercospora fuligena.</title>
        <authorList>
            <person name="Zaccaron A."/>
        </authorList>
    </citation>
    <scope>NUCLEOTIDE SEQUENCE</scope>
    <source>
        <strain evidence="12">PF001</strain>
    </source>
</reference>
<dbReference type="PANTHER" id="PTHR13222">
    <property type="entry name" value="RB1-INDUCIBLE COILED-COIL"/>
    <property type="match status" value="1"/>
</dbReference>
<evidence type="ECO:0000313" key="13">
    <source>
        <dbReference type="Proteomes" id="UP000660729"/>
    </source>
</evidence>
<keyword evidence="5 7" id="KW-0072">Autophagy</keyword>
<evidence type="ECO:0000313" key="12">
    <source>
        <dbReference type="EMBL" id="KAF7194828.1"/>
    </source>
</evidence>
<evidence type="ECO:0000256" key="7">
    <source>
        <dbReference type="RuleBase" id="RU367075"/>
    </source>
</evidence>
<feature type="coiled-coil region" evidence="8">
    <location>
        <begin position="346"/>
        <end position="380"/>
    </location>
</feature>
<evidence type="ECO:0000256" key="2">
    <source>
        <dbReference type="ARBA" id="ARBA00013804"/>
    </source>
</evidence>
<comment type="caution">
    <text evidence="12">The sequence shown here is derived from an EMBL/GenBank/DDBJ whole genome shotgun (WGS) entry which is preliminary data.</text>
</comment>
<evidence type="ECO:0000256" key="6">
    <source>
        <dbReference type="ARBA" id="ARBA00023054"/>
    </source>
</evidence>
<feature type="region of interest" description="Disordered" evidence="9">
    <location>
        <begin position="1357"/>
        <end position="1545"/>
    </location>
</feature>
<feature type="region of interest" description="Disordered" evidence="9">
    <location>
        <begin position="696"/>
        <end position="743"/>
    </location>
</feature>
<comment type="similarity">
    <text evidence="1 7">Belongs to the ATG11 family.</text>
</comment>
<dbReference type="GO" id="GO:1990316">
    <property type="term" value="C:Atg1/ULK1 kinase complex"/>
    <property type="evidence" value="ECO:0007669"/>
    <property type="project" value="TreeGrafter"/>
</dbReference>
<dbReference type="GO" id="GO:0015031">
    <property type="term" value="P:protein transport"/>
    <property type="evidence" value="ECO:0007669"/>
    <property type="project" value="UniProtKB-KW"/>
</dbReference>
<sequence length="1545" mass="172383">MDFDLLMLCKKEGNDPTVGTREEVQESLTGSEAARMMTKRDSKRDRTAAYRHLNTSPRPRLLTIPEVSTLSTTTGSIPTIWRQHDREADWLARMSISVYIGHTGQRLRLDPSVTGTLDAVKSWIASQTNIQPRSQILLTSQGKQVRTQTLLTENELFVFDSSWLNGKKAASPVKEDSSLSESSDDASSEFNPGPAPDTITSTNDLASWQNLFKVRRNWAAALLEGCSTRAKQAEQYQSEKAVIERCLGVAVASLQQHIKSADKHYAAAEARASELLQEQQAHADNWERNLESLRNIPARPEFTRFIQPMQMSTGSRRQSQQHITTLQGYVDVVTVKQAASAARASMNTLGGKLDAMRDELDSATNNSNELLQAVDQLNNDSVNDSASEPAQLIEEIDMVVKKMASDLEHVQSLPKTSQACAQASKMALLHTRNYLPNLNDYCGEMNELVQQTKRGRDGAADIALEHMRTLSMIESQLAKLYHDVKEVDLPEDQEAPFVTLSIVSRLPSVYGHLLVESVRRREWVAKMRRDSMTLQEEVAVYQEEEEKRRKKWMRNVDDLVSAEALQSRVLGIELNLQNEGGSWPMVTRDELDEYIKTLLDVFGAGPVTDEIELAVKDLDKPTRKQIKHARAFKNGSMHEAAFGDTSLLLRGHDANKALQDSNARLEEEVRAQKSRVRKLEDLLHRQTQINRVSTGDIFTPTSEGIGSHRMPTPTLPSDHSRRNSISQQRRGSLVQGQSSEEKRLAKRVVDLEAELQARNDEATSRKASDAEIQKQVEEAISTKKDLMENMDAQQREFAIERRNLEKELREAKDKLEEAENEVERLMGSRDGIDEEIARLKEDASGHAARAATEHDARGALERKLEQAESARRQAEEEMHRMRAEQEQHRESEAEHMQTLAAAHAHLSPDAESPTGLLGLSAALEELTRRSATHAKELEDAIAFAKSENESLWSSNERQKNELATAAQKQTEAEDEVRQAQEKLSSEEARVTALQEQLNEEQEQLRSLRDKFADGETGSEVLRQRVAEEEGRSAKLRTELAEAKSHITSLDVELMRLQKKHKLYQINADASSERLQKRADRAKEISQKLYTQNLRLGRLLERLGLVVAYQGETMTVERASKMAASTTMIDPSMHMSRQASMTSPSPTRKSSAADTEPGTDLRLLHWPDAQTAEEETSQYEAFLNHVTRFDLDVFSDAITKRVKDYEYTAKKYSKESKDSTKRADAYKERALKLRSEAHNKIAVRDFKEGDMALFLPTRGGQVKGAWAAFNIGCPHYFLAERDGMRLGTRDFIVARIQKVEQKVVDLSGQRAAAQMAADGRSIDDASASSMQVEDDNPFDLSDGLTWWMVHATEERVAGAAPTTPGLGKSTVSTANVDAKGSIRIKRSSKSDDASKHLNKSLDSRRSSSNSKKGVTSTGATGSASATPRVRSASQASSLNQQHASEQPQQPRPPPAAAGSGLGITQEPHEQIRKLSTPGRPASARRESASPSKARSKSPSKSVRSLQKHLNVESPSKVPKESGWKSLWSAEFSTESPSKEKKKLDWA</sequence>
<gene>
    <name evidence="12" type="ORF">HII31_03849</name>
</gene>
<feature type="coiled-coil region" evidence="8">
    <location>
        <begin position="251"/>
        <end position="296"/>
    </location>
</feature>
<dbReference type="Proteomes" id="UP000660729">
    <property type="component" value="Unassembled WGS sequence"/>
</dbReference>
<feature type="compositionally biased region" description="Basic and acidic residues" evidence="9">
    <location>
        <begin position="1535"/>
        <end position="1545"/>
    </location>
</feature>
<feature type="region of interest" description="Disordered" evidence="9">
    <location>
        <begin position="1129"/>
        <end position="1159"/>
    </location>
</feature>
<feature type="compositionally biased region" description="Basic and acidic residues" evidence="9">
    <location>
        <begin position="1387"/>
        <end position="1404"/>
    </location>
</feature>
<feature type="region of interest" description="Disordered" evidence="9">
    <location>
        <begin position="948"/>
        <end position="973"/>
    </location>
</feature>
<dbReference type="GO" id="GO:0019901">
    <property type="term" value="F:protein kinase binding"/>
    <property type="evidence" value="ECO:0007669"/>
    <property type="project" value="TreeGrafter"/>
</dbReference>
<dbReference type="GO" id="GO:0000045">
    <property type="term" value="P:autophagosome assembly"/>
    <property type="evidence" value="ECO:0007669"/>
    <property type="project" value="UniProtKB-UniRule"/>
</dbReference>
<comment type="function">
    <text evidence="7">Involved in cytoplasm to vacuole transport (Cvt), pexophagy, mitophagy and nucleophagy. Recruits mitochondria for their selective degradation via autophagy (mitophagy) during starvation. Works as scaffold proteins that recruit ATG proteins to the pre-autophagosome (PAS), the site of vesicle/autophagosome formation. Required for the Cvt vesicles completion.</text>
</comment>
<dbReference type="GO" id="GO:0060090">
    <property type="term" value="F:molecular adaptor activity"/>
    <property type="evidence" value="ECO:0007669"/>
    <property type="project" value="TreeGrafter"/>
</dbReference>
<keyword evidence="3 7" id="KW-0813">Transport</keyword>
<keyword evidence="13" id="KW-1185">Reference proteome</keyword>
<comment type="subunit">
    <text evidence="7">Homodimer.</text>
</comment>
<dbReference type="GO" id="GO:0061709">
    <property type="term" value="P:reticulophagy"/>
    <property type="evidence" value="ECO:0007669"/>
    <property type="project" value="TreeGrafter"/>
</dbReference>
<accession>A0A8H6RQ12</accession>
<protein>
    <recommendedName>
        <fullName evidence="2 7">Autophagy-related protein 11</fullName>
    </recommendedName>
</protein>
<feature type="compositionally biased region" description="Low complexity" evidence="9">
    <location>
        <begin position="1487"/>
        <end position="1503"/>
    </location>
</feature>
<dbReference type="EMBL" id="JABCIY010000052">
    <property type="protein sequence ID" value="KAF7194828.1"/>
    <property type="molecule type" value="Genomic_DNA"/>
</dbReference>
<dbReference type="GO" id="GO:0034727">
    <property type="term" value="P:piecemeal microautophagy of the nucleus"/>
    <property type="evidence" value="ECO:0007669"/>
    <property type="project" value="TreeGrafter"/>
</dbReference>
<feature type="compositionally biased region" description="Polar residues" evidence="9">
    <location>
        <begin position="723"/>
        <end position="738"/>
    </location>
</feature>
<evidence type="ECO:0000256" key="4">
    <source>
        <dbReference type="ARBA" id="ARBA00022927"/>
    </source>
</evidence>